<reference evidence="1" key="1">
    <citation type="submission" date="2021-08" db="EMBL/GenBank/DDBJ databases">
        <title>WGS assembly of Ceratopteris richardii.</title>
        <authorList>
            <person name="Marchant D.B."/>
            <person name="Chen G."/>
            <person name="Jenkins J."/>
            <person name="Shu S."/>
            <person name="Leebens-Mack J."/>
            <person name="Grimwood J."/>
            <person name="Schmutz J."/>
            <person name="Soltis P."/>
            <person name="Soltis D."/>
            <person name="Chen Z.-H."/>
        </authorList>
    </citation>
    <scope>NUCLEOTIDE SEQUENCE</scope>
    <source>
        <strain evidence="1">Whitten #5841</strain>
        <tissue evidence="1">Leaf</tissue>
    </source>
</reference>
<dbReference type="InterPro" id="IPR044595">
    <property type="entry name" value="KMD1-4"/>
</dbReference>
<organism evidence="1 2">
    <name type="scientific">Ceratopteris richardii</name>
    <name type="common">Triangle waterfern</name>
    <dbReference type="NCBI Taxonomy" id="49495"/>
    <lineage>
        <taxon>Eukaryota</taxon>
        <taxon>Viridiplantae</taxon>
        <taxon>Streptophyta</taxon>
        <taxon>Embryophyta</taxon>
        <taxon>Tracheophyta</taxon>
        <taxon>Polypodiopsida</taxon>
        <taxon>Polypodiidae</taxon>
        <taxon>Polypodiales</taxon>
        <taxon>Pteridineae</taxon>
        <taxon>Pteridaceae</taxon>
        <taxon>Parkerioideae</taxon>
        <taxon>Ceratopteris</taxon>
    </lineage>
</organism>
<dbReference type="InterPro" id="IPR036047">
    <property type="entry name" value="F-box-like_dom_sf"/>
</dbReference>
<protein>
    <recommendedName>
        <fullName evidence="3">F-box domain-containing protein</fullName>
    </recommendedName>
</protein>
<dbReference type="SUPFAM" id="SSF81383">
    <property type="entry name" value="F-box domain"/>
    <property type="match status" value="1"/>
</dbReference>
<dbReference type="GO" id="GO:0080037">
    <property type="term" value="P:negative regulation of cytokinin-activated signaling pathway"/>
    <property type="evidence" value="ECO:0007669"/>
    <property type="project" value="InterPro"/>
</dbReference>
<keyword evidence="2" id="KW-1185">Reference proteome</keyword>
<proteinExistence type="predicted"/>
<dbReference type="InterPro" id="IPR006652">
    <property type="entry name" value="Kelch_1"/>
</dbReference>
<gene>
    <name evidence="1" type="ORF">KP509_32G009300</name>
</gene>
<dbReference type="InterPro" id="IPR015915">
    <property type="entry name" value="Kelch-typ_b-propeller"/>
</dbReference>
<dbReference type="Gene3D" id="2.120.10.80">
    <property type="entry name" value="Kelch-type beta propeller"/>
    <property type="match status" value="1"/>
</dbReference>
<dbReference type="GO" id="GO:2000762">
    <property type="term" value="P:regulation of phenylpropanoid metabolic process"/>
    <property type="evidence" value="ECO:0007669"/>
    <property type="project" value="InterPro"/>
</dbReference>
<evidence type="ECO:0008006" key="3">
    <source>
        <dbReference type="Google" id="ProtNLM"/>
    </source>
</evidence>
<accession>A0A8T2QSA9</accession>
<sequence length="337" mass="37404">MSEEDDPVASMASEGDELIPGLPDSVVLQCVLPRLPWYSRAVLTATSKPWRSVLQQPHIYSDFSRQVFKTSPREMIAIIHQLSGDHGSIGGMGTTTKRNRQRAHALSIIEACDYFHPCMHLEEIVSMRMAPVIPACAPLRILNDCGVASINGKIFVMGGWDPVSNALSAEMFMLDIGAGLWMWERMAAMNSARAFFHCISGTQSIYAIGGISVVHNNAAQVPEPEVYHMETGAWAFLPRPVANPVLHYNDASLIKGTNLLLVHGLYMTERGEPLPFKRVYDPVKSSWSSYCESYGPAEPDYMNDKDVRVGEKGRRDISSALSLRFQQIQVMSTVLMK</sequence>
<dbReference type="PANTHER" id="PTHR46407:SF3">
    <property type="entry name" value="OS02G0208700 PROTEIN"/>
    <property type="match status" value="1"/>
</dbReference>
<evidence type="ECO:0000313" key="2">
    <source>
        <dbReference type="Proteomes" id="UP000825935"/>
    </source>
</evidence>
<dbReference type="Pfam" id="PF01344">
    <property type="entry name" value="Kelch_1"/>
    <property type="match status" value="1"/>
</dbReference>
<dbReference type="AlphaFoldDB" id="A0A8T2QSA9"/>
<dbReference type="Proteomes" id="UP000825935">
    <property type="component" value="Chromosome 32"/>
</dbReference>
<evidence type="ECO:0000313" key="1">
    <source>
        <dbReference type="EMBL" id="KAH7286488.1"/>
    </source>
</evidence>
<dbReference type="OrthoDB" id="191037at2759"/>
<dbReference type="SUPFAM" id="SSF117281">
    <property type="entry name" value="Kelch motif"/>
    <property type="match status" value="1"/>
</dbReference>
<dbReference type="EMBL" id="CM035437">
    <property type="protein sequence ID" value="KAH7286488.1"/>
    <property type="molecule type" value="Genomic_DNA"/>
</dbReference>
<comment type="caution">
    <text evidence="1">The sequence shown here is derived from an EMBL/GenBank/DDBJ whole genome shotgun (WGS) entry which is preliminary data.</text>
</comment>
<dbReference type="PANTHER" id="PTHR46407">
    <property type="entry name" value="OS02G0208700 PROTEIN"/>
    <property type="match status" value="1"/>
</dbReference>
<name>A0A8T2QSA9_CERRI</name>